<proteinExistence type="predicted"/>
<dbReference type="AlphaFoldDB" id="A0A699L8K0"/>
<dbReference type="EMBL" id="BKCJ010598098">
    <property type="protein sequence ID" value="GFB30682.1"/>
    <property type="molecule type" value="Genomic_DNA"/>
</dbReference>
<protein>
    <submittedName>
        <fullName evidence="3">Uncharacterized protein</fullName>
    </submittedName>
</protein>
<evidence type="ECO:0000313" key="3">
    <source>
        <dbReference type="EMBL" id="GFB30682.1"/>
    </source>
</evidence>
<evidence type="ECO:0000256" key="2">
    <source>
        <dbReference type="SAM" id="SignalP"/>
    </source>
</evidence>
<accession>A0A699L8K0</accession>
<evidence type="ECO:0000256" key="1">
    <source>
        <dbReference type="SAM" id="MobiDB-lite"/>
    </source>
</evidence>
<feature type="signal peptide" evidence="2">
    <location>
        <begin position="1"/>
        <end position="20"/>
    </location>
</feature>
<sequence length="232" mass="26180">MTTLILLFHFVALLYHQIKNQPEEGYHAVPPPYTRTFMPPKPDLVFHDAPNVNETVHTAFNVELSPTKRDKDLSCRPSSPLIEDWVSDSEDDSEVEIPQNAPSFVQPTEQVKTPRPSVKLIENSILAANHKTYIPKPKTQGKSMNRKSCFVCKSLTYLIKDLLTRSKLVPLTATRPITTTIPQPHVTRPRPAKTVVTKPHSPPRRNINRRPSSKPSNFPLKVTTVKAPMVNV</sequence>
<feature type="region of interest" description="Disordered" evidence="1">
    <location>
        <begin position="180"/>
        <end position="219"/>
    </location>
</feature>
<reference evidence="3" key="1">
    <citation type="journal article" date="2019" name="Sci. Rep.">
        <title>Draft genome of Tanacetum cinerariifolium, the natural source of mosquito coil.</title>
        <authorList>
            <person name="Yamashiro T."/>
            <person name="Shiraishi A."/>
            <person name="Satake H."/>
            <person name="Nakayama K."/>
        </authorList>
    </citation>
    <scope>NUCLEOTIDE SEQUENCE</scope>
</reference>
<organism evidence="3">
    <name type="scientific">Tanacetum cinerariifolium</name>
    <name type="common">Dalmatian daisy</name>
    <name type="synonym">Chrysanthemum cinerariifolium</name>
    <dbReference type="NCBI Taxonomy" id="118510"/>
    <lineage>
        <taxon>Eukaryota</taxon>
        <taxon>Viridiplantae</taxon>
        <taxon>Streptophyta</taxon>
        <taxon>Embryophyta</taxon>
        <taxon>Tracheophyta</taxon>
        <taxon>Spermatophyta</taxon>
        <taxon>Magnoliopsida</taxon>
        <taxon>eudicotyledons</taxon>
        <taxon>Gunneridae</taxon>
        <taxon>Pentapetalae</taxon>
        <taxon>asterids</taxon>
        <taxon>campanulids</taxon>
        <taxon>Asterales</taxon>
        <taxon>Asteraceae</taxon>
        <taxon>Asteroideae</taxon>
        <taxon>Anthemideae</taxon>
        <taxon>Anthemidinae</taxon>
        <taxon>Tanacetum</taxon>
    </lineage>
</organism>
<feature type="non-terminal residue" evidence="3">
    <location>
        <position position="232"/>
    </location>
</feature>
<feature type="compositionally biased region" description="Basic residues" evidence="1">
    <location>
        <begin position="201"/>
        <end position="212"/>
    </location>
</feature>
<name>A0A699L8K0_TANCI</name>
<keyword evidence="2" id="KW-0732">Signal</keyword>
<feature type="chain" id="PRO_5025528495" evidence="2">
    <location>
        <begin position="21"/>
        <end position="232"/>
    </location>
</feature>
<comment type="caution">
    <text evidence="3">The sequence shown here is derived from an EMBL/GenBank/DDBJ whole genome shotgun (WGS) entry which is preliminary data.</text>
</comment>
<gene>
    <name evidence="3" type="ORF">Tci_702653</name>
</gene>